<keyword evidence="2" id="KW-1185">Reference proteome</keyword>
<dbReference type="Gene3D" id="3.80.10.10">
    <property type="entry name" value="Ribonuclease Inhibitor"/>
    <property type="match status" value="1"/>
</dbReference>
<name>A0ABR3A360_9AGAR</name>
<dbReference type="SUPFAM" id="SSF52047">
    <property type="entry name" value="RNI-like"/>
    <property type="match status" value="1"/>
</dbReference>
<accession>A0ABR3A360</accession>
<proteinExistence type="predicted"/>
<dbReference type="InterPro" id="IPR032675">
    <property type="entry name" value="LRR_dom_sf"/>
</dbReference>
<evidence type="ECO:0000313" key="1">
    <source>
        <dbReference type="EMBL" id="KAL0067789.1"/>
    </source>
</evidence>
<sequence length="303" mass="34079">MPKSRRLLFQGRFVDLHRNPARISLLNSPECTIKPFITALTVGHIPGEPTHPGVTLDEFVWTVINQCTSLTSLQVRPSGKTILPFFLGLSSSLTHLRIIRYLRGSDDWASITAGRLLELIGNFDALEILSLTCPAGTRRLTVDPISVPANSKQPLSGLTRLRRLEVDLEWNVFIPWFLIPGVSPFPDLETLELKFNQHYFSVRAPLLQPFFNLCSFAVKHLTISVRWRVLPVLDLSHFVCLRSICFTGLGAGPDPHHLQQLIDIVSTCPNRNTASPLRVYLTTYKELQGPSAIQGVEWIVKER</sequence>
<evidence type="ECO:0000313" key="2">
    <source>
        <dbReference type="Proteomes" id="UP001437256"/>
    </source>
</evidence>
<protein>
    <submittedName>
        <fullName evidence="1">Uncharacterized protein</fullName>
    </submittedName>
</protein>
<dbReference type="Proteomes" id="UP001437256">
    <property type="component" value="Unassembled WGS sequence"/>
</dbReference>
<comment type="caution">
    <text evidence="1">The sequence shown here is derived from an EMBL/GenBank/DDBJ whole genome shotgun (WGS) entry which is preliminary data.</text>
</comment>
<reference evidence="1 2" key="1">
    <citation type="submission" date="2024-05" db="EMBL/GenBank/DDBJ databases">
        <title>A draft genome resource for the thread blight pathogen Marasmius tenuissimus strain MS-2.</title>
        <authorList>
            <person name="Yulfo-Soto G.E."/>
            <person name="Baruah I.K."/>
            <person name="Amoako-Attah I."/>
            <person name="Bukari Y."/>
            <person name="Meinhardt L.W."/>
            <person name="Bailey B.A."/>
            <person name="Cohen S.P."/>
        </authorList>
    </citation>
    <scope>NUCLEOTIDE SEQUENCE [LARGE SCALE GENOMIC DNA]</scope>
    <source>
        <strain evidence="1 2">MS-2</strain>
    </source>
</reference>
<dbReference type="EMBL" id="JBBXMP010000023">
    <property type="protein sequence ID" value="KAL0067789.1"/>
    <property type="molecule type" value="Genomic_DNA"/>
</dbReference>
<organism evidence="1 2">
    <name type="scientific">Marasmius tenuissimus</name>
    <dbReference type="NCBI Taxonomy" id="585030"/>
    <lineage>
        <taxon>Eukaryota</taxon>
        <taxon>Fungi</taxon>
        <taxon>Dikarya</taxon>
        <taxon>Basidiomycota</taxon>
        <taxon>Agaricomycotina</taxon>
        <taxon>Agaricomycetes</taxon>
        <taxon>Agaricomycetidae</taxon>
        <taxon>Agaricales</taxon>
        <taxon>Marasmiineae</taxon>
        <taxon>Marasmiaceae</taxon>
        <taxon>Marasmius</taxon>
    </lineage>
</organism>
<gene>
    <name evidence="1" type="ORF">AAF712_005229</name>
</gene>